<protein>
    <submittedName>
        <fullName evidence="1">Uncharacterized protein</fullName>
    </submittedName>
</protein>
<dbReference type="Proteomes" id="UP000324222">
    <property type="component" value="Unassembled WGS sequence"/>
</dbReference>
<evidence type="ECO:0000313" key="1">
    <source>
        <dbReference type="EMBL" id="MPC21586.1"/>
    </source>
</evidence>
<accession>A0A5B7DKV7</accession>
<keyword evidence="2" id="KW-1185">Reference proteome</keyword>
<gene>
    <name evidence="1" type="ORF">E2C01_014574</name>
</gene>
<dbReference type="AlphaFoldDB" id="A0A5B7DKV7"/>
<sequence length="99" mass="10487">MTLASRIKPCHTLMGSCARGGPAGSKGQGGETLGLPSCEGELGNKVSLRDQYIGIVSRLRQSASGNQYANLKVDLEKAYACDSRSSFPYLSLHSVSHLT</sequence>
<name>A0A5B7DKV7_PORTR</name>
<reference evidence="1 2" key="1">
    <citation type="submission" date="2019-05" db="EMBL/GenBank/DDBJ databases">
        <title>Another draft genome of Portunus trituberculatus and its Hox gene families provides insights of decapod evolution.</title>
        <authorList>
            <person name="Jeong J.-H."/>
            <person name="Song I."/>
            <person name="Kim S."/>
            <person name="Choi T."/>
            <person name="Kim D."/>
            <person name="Ryu S."/>
            <person name="Kim W."/>
        </authorList>
    </citation>
    <scope>NUCLEOTIDE SEQUENCE [LARGE SCALE GENOMIC DNA]</scope>
    <source>
        <tissue evidence="1">Muscle</tissue>
    </source>
</reference>
<organism evidence="1 2">
    <name type="scientific">Portunus trituberculatus</name>
    <name type="common">Swimming crab</name>
    <name type="synonym">Neptunus trituberculatus</name>
    <dbReference type="NCBI Taxonomy" id="210409"/>
    <lineage>
        <taxon>Eukaryota</taxon>
        <taxon>Metazoa</taxon>
        <taxon>Ecdysozoa</taxon>
        <taxon>Arthropoda</taxon>
        <taxon>Crustacea</taxon>
        <taxon>Multicrustacea</taxon>
        <taxon>Malacostraca</taxon>
        <taxon>Eumalacostraca</taxon>
        <taxon>Eucarida</taxon>
        <taxon>Decapoda</taxon>
        <taxon>Pleocyemata</taxon>
        <taxon>Brachyura</taxon>
        <taxon>Eubrachyura</taxon>
        <taxon>Portunoidea</taxon>
        <taxon>Portunidae</taxon>
        <taxon>Portuninae</taxon>
        <taxon>Portunus</taxon>
    </lineage>
</organism>
<evidence type="ECO:0000313" key="2">
    <source>
        <dbReference type="Proteomes" id="UP000324222"/>
    </source>
</evidence>
<comment type="caution">
    <text evidence="1">The sequence shown here is derived from an EMBL/GenBank/DDBJ whole genome shotgun (WGS) entry which is preliminary data.</text>
</comment>
<proteinExistence type="predicted"/>
<dbReference type="EMBL" id="VSRR010000992">
    <property type="protein sequence ID" value="MPC21586.1"/>
    <property type="molecule type" value="Genomic_DNA"/>
</dbReference>